<keyword evidence="4" id="KW-1185">Reference proteome</keyword>
<protein>
    <submittedName>
        <fullName evidence="3">Glycosyl transferase family 1</fullName>
    </submittedName>
</protein>
<dbReference type="PANTHER" id="PTHR45947">
    <property type="entry name" value="SULFOQUINOVOSYL TRANSFERASE SQD2"/>
    <property type="match status" value="1"/>
</dbReference>
<evidence type="ECO:0000259" key="1">
    <source>
        <dbReference type="Pfam" id="PF00534"/>
    </source>
</evidence>
<reference evidence="4" key="1">
    <citation type="journal article" date="2019" name="Int. J. Syst. Evol. Microbiol.">
        <title>The Global Catalogue of Microorganisms (GCM) 10K type strain sequencing project: providing services to taxonomists for standard genome sequencing and annotation.</title>
        <authorList>
            <consortium name="The Broad Institute Genomics Platform"/>
            <consortium name="The Broad Institute Genome Sequencing Center for Infectious Disease"/>
            <person name="Wu L."/>
            <person name="Ma J."/>
        </authorList>
    </citation>
    <scope>NUCLEOTIDE SEQUENCE [LARGE SCALE GENOMIC DNA]</scope>
    <source>
        <strain evidence="4">CGMCC 1.12923</strain>
    </source>
</reference>
<dbReference type="SUPFAM" id="SSF53756">
    <property type="entry name" value="UDP-Glycosyltransferase/glycogen phosphorylase"/>
    <property type="match status" value="1"/>
</dbReference>
<dbReference type="Pfam" id="PF13439">
    <property type="entry name" value="Glyco_transf_4"/>
    <property type="match status" value="1"/>
</dbReference>
<dbReference type="RefSeq" id="WP_099036045.1">
    <property type="nucleotide sequence ID" value="NZ_BMGJ01000018.1"/>
</dbReference>
<dbReference type="EMBL" id="BMGJ01000018">
    <property type="protein sequence ID" value="GGD76687.1"/>
    <property type="molecule type" value="Genomic_DNA"/>
</dbReference>
<sequence>MKVVQAHNFYASPGGEDRVVEREASIIRAMGHELIPWYCHNNASPGMAEKIRAALCCSWNPRAMAHLQELGVGQGDILHVHNFFPWLSPAIFYQARQLGMKTVLTLHNFRLLTPTAVIESQNPSFSVKKNLLQAVSGAYQGSAFAGLAVARMIARHHAMGTWQHQVDTFICPSDFVRRQFLCAGFDPEKLVVKAHFCDDPTSQKESVDLNGQRQYVLFVGRDDKAKGLDLLLRAWWNIDMPLIVAGVSRPRNLSCPPQVVFKGQQQAGALSQLYAGAALVVVPSRVAETFGNVVMEAFAHQTPVLVSGSGALSELVQPGENGHWFDPENVDDLAVQVERMLKETELLRRFGHNARQTYLKHYTPQRNLAMLEAIYQNLTDRDS</sequence>
<evidence type="ECO:0000313" key="4">
    <source>
        <dbReference type="Proteomes" id="UP000614272"/>
    </source>
</evidence>
<dbReference type="InterPro" id="IPR028098">
    <property type="entry name" value="Glyco_trans_4-like_N"/>
</dbReference>
<proteinExistence type="predicted"/>
<dbReference type="InterPro" id="IPR001296">
    <property type="entry name" value="Glyco_trans_1"/>
</dbReference>
<evidence type="ECO:0000313" key="3">
    <source>
        <dbReference type="EMBL" id="GGD76687.1"/>
    </source>
</evidence>
<keyword evidence="3" id="KW-0808">Transferase</keyword>
<organism evidence="3 4">
    <name type="scientific">Lacimicrobium alkaliphilum</name>
    <dbReference type="NCBI Taxonomy" id="1526571"/>
    <lineage>
        <taxon>Bacteria</taxon>
        <taxon>Pseudomonadati</taxon>
        <taxon>Pseudomonadota</taxon>
        <taxon>Gammaproteobacteria</taxon>
        <taxon>Alteromonadales</taxon>
        <taxon>Alteromonadaceae</taxon>
        <taxon>Lacimicrobium</taxon>
    </lineage>
</organism>
<dbReference type="PANTHER" id="PTHR45947:SF13">
    <property type="entry name" value="TRANSFERASE"/>
    <property type="match status" value="1"/>
</dbReference>
<dbReference type="Proteomes" id="UP000614272">
    <property type="component" value="Unassembled WGS sequence"/>
</dbReference>
<name>A0ABQ1RSJ9_9ALTE</name>
<gene>
    <name evidence="3" type="ORF">GCM10011357_34660</name>
</gene>
<accession>A0ABQ1RSJ9</accession>
<feature type="domain" description="Glycosyltransferase subfamily 4-like N-terminal" evidence="2">
    <location>
        <begin position="61"/>
        <end position="192"/>
    </location>
</feature>
<dbReference type="InterPro" id="IPR050194">
    <property type="entry name" value="Glycosyltransferase_grp1"/>
</dbReference>
<comment type="caution">
    <text evidence="3">The sequence shown here is derived from an EMBL/GenBank/DDBJ whole genome shotgun (WGS) entry which is preliminary data.</text>
</comment>
<dbReference type="CDD" id="cd03801">
    <property type="entry name" value="GT4_PimA-like"/>
    <property type="match status" value="1"/>
</dbReference>
<feature type="domain" description="Glycosyl transferase family 1" evidence="1">
    <location>
        <begin position="203"/>
        <end position="356"/>
    </location>
</feature>
<dbReference type="GO" id="GO:0016740">
    <property type="term" value="F:transferase activity"/>
    <property type="evidence" value="ECO:0007669"/>
    <property type="project" value="UniProtKB-KW"/>
</dbReference>
<dbReference type="Pfam" id="PF00534">
    <property type="entry name" value="Glycos_transf_1"/>
    <property type="match status" value="1"/>
</dbReference>
<dbReference type="Gene3D" id="3.40.50.2000">
    <property type="entry name" value="Glycogen Phosphorylase B"/>
    <property type="match status" value="2"/>
</dbReference>
<evidence type="ECO:0000259" key="2">
    <source>
        <dbReference type="Pfam" id="PF13439"/>
    </source>
</evidence>